<comment type="caution">
    <text evidence="8">The sequence shown here is derived from an EMBL/GenBank/DDBJ whole genome shotgun (WGS) entry which is preliminary data.</text>
</comment>
<dbReference type="Proteomes" id="UP000620550">
    <property type="component" value="Unassembled WGS sequence"/>
</dbReference>
<dbReference type="Pfam" id="PF14322">
    <property type="entry name" value="SusD-like_3"/>
    <property type="match status" value="1"/>
</dbReference>
<evidence type="ECO:0000313" key="9">
    <source>
        <dbReference type="Proteomes" id="UP000620550"/>
    </source>
</evidence>
<proteinExistence type="inferred from homology"/>
<dbReference type="InterPro" id="IPR033985">
    <property type="entry name" value="SusD-like_N"/>
</dbReference>
<protein>
    <recommendedName>
        <fullName evidence="10">Carbohydrate-binding protein SusD</fullName>
    </recommendedName>
</protein>
<dbReference type="EMBL" id="BNAF01000014">
    <property type="protein sequence ID" value="GHE46691.1"/>
    <property type="molecule type" value="Genomic_DNA"/>
</dbReference>
<evidence type="ECO:0000256" key="3">
    <source>
        <dbReference type="ARBA" id="ARBA00022729"/>
    </source>
</evidence>
<comment type="similarity">
    <text evidence="2">Belongs to the SusD family.</text>
</comment>
<evidence type="ECO:0000256" key="1">
    <source>
        <dbReference type="ARBA" id="ARBA00004442"/>
    </source>
</evidence>
<dbReference type="InterPro" id="IPR011990">
    <property type="entry name" value="TPR-like_helical_dom_sf"/>
</dbReference>
<keyword evidence="9" id="KW-1185">Reference proteome</keyword>
<feature type="domain" description="RagB/SusD" evidence="6">
    <location>
        <begin position="297"/>
        <end position="584"/>
    </location>
</feature>
<evidence type="ECO:0000259" key="6">
    <source>
        <dbReference type="Pfam" id="PF07980"/>
    </source>
</evidence>
<gene>
    <name evidence="8" type="ORF">GCM10017764_32430</name>
</gene>
<dbReference type="SUPFAM" id="SSF48452">
    <property type="entry name" value="TPR-like"/>
    <property type="match status" value="1"/>
</dbReference>
<dbReference type="Pfam" id="PF07980">
    <property type="entry name" value="SusD_RagB"/>
    <property type="match status" value="1"/>
</dbReference>
<evidence type="ECO:0000256" key="4">
    <source>
        <dbReference type="ARBA" id="ARBA00023136"/>
    </source>
</evidence>
<organism evidence="8 9">
    <name type="scientific">Sphingobacterium griseoflavum</name>
    <dbReference type="NCBI Taxonomy" id="1474952"/>
    <lineage>
        <taxon>Bacteria</taxon>
        <taxon>Pseudomonadati</taxon>
        <taxon>Bacteroidota</taxon>
        <taxon>Sphingobacteriia</taxon>
        <taxon>Sphingobacteriales</taxon>
        <taxon>Sphingobacteriaceae</taxon>
        <taxon>Sphingobacterium</taxon>
    </lineage>
</organism>
<dbReference type="InterPro" id="IPR012944">
    <property type="entry name" value="SusD_RagB_dom"/>
</dbReference>
<evidence type="ECO:0000313" key="8">
    <source>
        <dbReference type="EMBL" id="GHE46691.1"/>
    </source>
</evidence>
<evidence type="ECO:0000256" key="2">
    <source>
        <dbReference type="ARBA" id="ARBA00006275"/>
    </source>
</evidence>
<evidence type="ECO:0000256" key="5">
    <source>
        <dbReference type="ARBA" id="ARBA00023237"/>
    </source>
</evidence>
<keyword evidence="4" id="KW-0472">Membrane</keyword>
<feature type="domain" description="SusD-like N-terminal" evidence="7">
    <location>
        <begin position="92"/>
        <end position="192"/>
    </location>
</feature>
<name>A0ABQ3HYA4_9SPHI</name>
<evidence type="ECO:0008006" key="10">
    <source>
        <dbReference type="Google" id="ProtNLM"/>
    </source>
</evidence>
<accession>A0ABQ3HYA4</accession>
<dbReference type="Gene3D" id="1.25.40.390">
    <property type="match status" value="1"/>
</dbReference>
<evidence type="ECO:0000259" key="7">
    <source>
        <dbReference type="Pfam" id="PF14322"/>
    </source>
</evidence>
<comment type="subcellular location">
    <subcellularLocation>
        <location evidence="1">Cell outer membrane</location>
    </subcellularLocation>
</comment>
<sequence length="600" mass="68501">MKLSKITYALVALSLSFTGCDKFLDRPPLTTEQDETAWVTEDNVRLYANKFLPEFFVGYNTTFTTTSAPLLGFTLSDDVLSLGNQNNFTRSVPISSIWSYSNIRSANVMADRVENRMATILSDEAKQHWLGVAKFYRAWRYAQLVFTYGDVPYYDYPVSDTDLDALYKPRDQRDLVMDGVFEDLTFAMENVRLNDGDQSLNRYVVAGIVARIALQEGTWQKYYYENNGRAQRFLEIAKSAADFLINSGRYDIVTEYRALFTSESLKDNKDCVFYRHYDEAIAVQHSIATYSNLRETLAIGPTTDLLKSYLCNDGLVWENSPLADARKFDLASMIKTRDPRFEATFHRNPSALNRASLFYITKFLPRNIESIHENPANSPVVNFTSNRNTTDYPVLRYAEVLLNWIEAKAELATFGGAAVNQEDIDKSINKIRRRPIAAEAAARGVQKTADLLLVSIPSDPQRDITVSPLLWEIRRERRMEFAFEYSRIADLERWKKLEYMDTQMNPDLLSGGWVNFQAQLPALINADLGVVSTDGNYVPYNGSNAALMNGFYRHRSNADRLPFINQVNINPYLSPVGRNQIDDYASRGYVLQQTQGWPQN</sequence>
<reference evidence="9" key="1">
    <citation type="journal article" date="2019" name="Int. J. Syst. Evol. Microbiol.">
        <title>The Global Catalogue of Microorganisms (GCM) 10K type strain sequencing project: providing services to taxonomists for standard genome sequencing and annotation.</title>
        <authorList>
            <consortium name="The Broad Institute Genomics Platform"/>
            <consortium name="The Broad Institute Genome Sequencing Center for Infectious Disease"/>
            <person name="Wu L."/>
            <person name="Ma J."/>
        </authorList>
    </citation>
    <scope>NUCLEOTIDE SEQUENCE [LARGE SCALE GENOMIC DNA]</scope>
    <source>
        <strain evidence="9">CGMCC 1.12966</strain>
    </source>
</reference>
<dbReference type="PROSITE" id="PS51257">
    <property type="entry name" value="PROKAR_LIPOPROTEIN"/>
    <property type="match status" value="1"/>
</dbReference>
<dbReference type="RefSeq" id="WP_189627763.1">
    <property type="nucleotide sequence ID" value="NZ_BNAF01000014.1"/>
</dbReference>
<keyword evidence="5" id="KW-0998">Cell outer membrane</keyword>
<keyword evidence="3" id="KW-0732">Signal</keyword>